<dbReference type="Proteomes" id="UP000239724">
    <property type="component" value="Unassembled WGS sequence"/>
</dbReference>
<dbReference type="RefSeq" id="WP_104521368.1">
    <property type="nucleotide sequence ID" value="NZ_NHRY01000241.1"/>
</dbReference>
<dbReference type="AlphaFoldDB" id="A0A2S6N1T5"/>
<accession>A0A2S6N1T5</accession>
<dbReference type="GO" id="GO:0003677">
    <property type="term" value="F:DNA binding"/>
    <property type="evidence" value="ECO:0007669"/>
    <property type="project" value="InterPro"/>
</dbReference>
<keyword evidence="2" id="KW-0413">Isomerase</keyword>
<keyword evidence="2" id="KW-0799">Topoisomerase</keyword>
<dbReference type="InterPro" id="IPR013759">
    <property type="entry name" value="Topo_IIA_B_C"/>
</dbReference>
<dbReference type="EMBL" id="NHRY01000241">
    <property type="protein sequence ID" value="PPQ28581.1"/>
    <property type="molecule type" value="Genomic_DNA"/>
</dbReference>
<evidence type="ECO:0000313" key="3">
    <source>
        <dbReference type="EMBL" id="PPQ28581.1"/>
    </source>
</evidence>
<comment type="catalytic activity">
    <reaction evidence="1">
        <text>ATP-dependent breakage, passage and rejoining of double-stranded DNA.</text>
        <dbReference type="EC" id="5.6.2.2"/>
    </reaction>
</comment>
<dbReference type="SUPFAM" id="SSF56719">
    <property type="entry name" value="Type II DNA topoisomerase"/>
    <property type="match status" value="1"/>
</dbReference>
<dbReference type="Gene3D" id="3.40.50.670">
    <property type="match status" value="1"/>
</dbReference>
<evidence type="ECO:0000256" key="1">
    <source>
        <dbReference type="ARBA" id="ARBA00000185"/>
    </source>
</evidence>
<gene>
    <name evidence="3" type="ORF">CCS01_24070</name>
</gene>
<proteinExistence type="predicted"/>
<evidence type="ECO:0000256" key="2">
    <source>
        <dbReference type="ARBA" id="ARBA00023029"/>
    </source>
</evidence>
<dbReference type="InterPro" id="IPR013760">
    <property type="entry name" value="Topo_IIA-like_dom_sf"/>
</dbReference>
<name>A0A2S6N1T5_RHOGL</name>
<organism evidence="3 4">
    <name type="scientific">Rhodopila globiformis</name>
    <name type="common">Rhodopseudomonas globiformis</name>
    <dbReference type="NCBI Taxonomy" id="1071"/>
    <lineage>
        <taxon>Bacteria</taxon>
        <taxon>Pseudomonadati</taxon>
        <taxon>Pseudomonadota</taxon>
        <taxon>Alphaproteobacteria</taxon>
        <taxon>Acetobacterales</taxon>
        <taxon>Acetobacteraceae</taxon>
        <taxon>Rhodopila</taxon>
    </lineage>
</organism>
<sequence length="66" mass="7151">MTLYNPVAAVTHDGLAKQAPNRETQAVLPLRGKILNVASASAGKPRQNQELRDLIDGPAERCPWMA</sequence>
<evidence type="ECO:0000313" key="4">
    <source>
        <dbReference type="Proteomes" id="UP000239724"/>
    </source>
</evidence>
<keyword evidence="4" id="KW-1185">Reference proteome</keyword>
<dbReference type="GO" id="GO:0005524">
    <property type="term" value="F:ATP binding"/>
    <property type="evidence" value="ECO:0007669"/>
    <property type="project" value="InterPro"/>
</dbReference>
<comment type="caution">
    <text evidence="3">The sequence shown here is derived from an EMBL/GenBank/DDBJ whole genome shotgun (WGS) entry which is preliminary data.</text>
</comment>
<reference evidence="3 4" key="1">
    <citation type="journal article" date="2018" name="Arch. Microbiol.">
        <title>New insights into the metabolic potential of the phototrophic purple bacterium Rhodopila globiformis DSM 161(T) from its draft genome sequence and evidence for a vanadium-dependent nitrogenase.</title>
        <authorList>
            <person name="Imhoff J.F."/>
            <person name="Rahn T."/>
            <person name="Kunzel S."/>
            <person name="Neulinger S.C."/>
        </authorList>
    </citation>
    <scope>NUCLEOTIDE SEQUENCE [LARGE SCALE GENOMIC DNA]</scope>
    <source>
        <strain evidence="3 4">DSM 161</strain>
    </source>
</reference>
<protein>
    <submittedName>
        <fullName evidence="3">Uncharacterized protein</fullName>
    </submittedName>
</protein>
<dbReference type="GO" id="GO:0003918">
    <property type="term" value="F:DNA topoisomerase type II (double strand cut, ATP-hydrolyzing) activity"/>
    <property type="evidence" value="ECO:0007669"/>
    <property type="project" value="UniProtKB-EC"/>
</dbReference>
<dbReference type="GO" id="GO:0006265">
    <property type="term" value="P:DNA topological change"/>
    <property type="evidence" value="ECO:0007669"/>
    <property type="project" value="InterPro"/>
</dbReference>